<dbReference type="OrthoDB" id="434695at2759"/>
<evidence type="ECO:0000313" key="1">
    <source>
        <dbReference type="EMBL" id="KAH3672266.1"/>
    </source>
</evidence>
<organism evidence="1 2">
    <name type="scientific">Wickerhamomyces mucosus</name>
    <dbReference type="NCBI Taxonomy" id="1378264"/>
    <lineage>
        <taxon>Eukaryota</taxon>
        <taxon>Fungi</taxon>
        <taxon>Dikarya</taxon>
        <taxon>Ascomycota</taxon>
        <taxon>Saccharomycotina</taxon>
        <taxon>Saccharomycetes</taxon>
        <taxon>Phaffomycetales</taxon>
        <taxon>Wickerhamomycetaceae</taxon>
        <taxon>Wickerhamomyces</taxon>
    </lineage>
</organism>
<reference evidence="1" key="2">
    <citation type="submission" date="2021-01" db="EMBL/GenBank/DDBJ databases">
        <authorList>
            <person name="Schikora-Tamarit M.A."/>
        </authorList>
    </citation>
    <scope>NUCLEOTIDE SEQUENCE</scope>
    <source>
        <strain evidence="1">CBS6341</strain>
    </source>
</reference>
<dbReference type="SUPFAM" id="SSF48452">
    <property type="entry name" value="TPR-like"/>
    <property type="match status" value="1"/>
</dbReference>
<name>A0A9P8PHU0_9ASCO</name>
<reference evidence="1" key="1">
    <citation type="journal article" date="2021" name="Open Biol.">
        <title>Shared evolutionary footprints suggest mitochondrial oxidative damage underlies multiple complex I losses in fungi.</title>
        <authorList>
            <person name="Schikora-Tamarit M.A."/>
            <person name="Marcet-Houben M."/>
            <person name="Nosek J."/>
            <person name="Gabaldon T."/>
        </authorList>
    </citation>
    <scope>NUCLEOTIDE SEQUENCE</scope>
    <source>
        <strain evidence="1">CBS6341</strain>
    </source>
</reference>
<proteinExistence type="predicted"/>
<protein>
    <submittedName>
        <fullName evidence="1">Uncharacterized protein</fullName>
    </submittedName>
</protein>
<dbReference type="InterPro" id="IPR015374">
    <property type="entry name" value="ChAPs"/>
</dbReference>
<gene>
    <name evidence="1" type="ORF">WICMUC_004361</name>
</gene>
<dbReference type="PANTHER" id="PTHR31975">
    <property type="entry name" value="BUD SITE SELECTION PROTEIN 7-RELATED"/>
    <property type="match status" value="1"/>
</dbReference>
<dbReference type="Gene3D" id="1.25.40.10">
    <property type="entry name" value="Tetratricopeptide repeat domain"/>
    <property type="match status" value="1"/>
</dbReference>
<dbReference type="Proteomes" id="UP000769528">
    <property type="component" value="Unassembled WGS sequence"/>
</dbReference>
<dbReference type="Pfam" id="PF09295">
    <property type="entry name" value="ChAPs"/>
    <property type="match status" value="1"/>
</dbReference>
<sequence>MSDRSCRDASMSSLNLSSEATPIAYLTALNFKYRSNNSSKHPTIYTYCSFNAFQGADIRIRIEFPWDGNVKTQKIFGARDQKPTFEIDERTWDELFVSGIVRSVIIGLDRERKLPGLVEKSIIQSISASREIITKLVKFLDKGHLLGSRETVSKPTIYENFLIDTLFRIVELTGLFVHTINEIRALKTDIDLSVILIRLYLLQDKEHSSIQLLNKCLSFNPRNFLLLNEQAKFLLKRGNFELAIKIAIQSLNSNPIYFDSWYILAKAYILNNEIAKSLIALNGAPMYMTRAKDILKIDHRDSLSEPLPLEGKIESVWQDLTNVYGPDIRNSAKFASSAEIKAADPNLLRINRQFLRGTHRKAYDLLVSIVGRLGWDNLLATRSKVFIMDEEHKSLLKATLTSDLHLDDIRKKRMCEKWLDDLFLVLYEDLRVVMIIENGLQKQNPVKHSLLEWELIGLTAYRAQHYNTTVSSLRTSLSARFSIVAAEVLLNLWSAKKKDRVIEKSLFTTAAETRDFELNIDQVLDCLIKSISYNIRFYDEFQISVLFPLKKILSISDTEYIKNTIQISYENDNNDTKNSGVIPTFDNLVHTLLLLN</sequence>
<accession>A0A9P8PHU0</accession>
<dbReference type="PANTHER" id="PTHR31975:SF2">
    <property type="entry name" value="CHITIN BIOSYNTHESIS PROTEIN CHS6-RELATED"/>
    <property type="match status" value="1"/>
</dbReference>
<dbReference type="GO" id="GO:0034044">
    <property type="term" value="C:exomer complex"/>
    <property type="evidence" value="ECO:0007669"/>
    <property type="project" value="UniProtKB-ARBA"/>
</dbReference>
<comment type="caution">
    <text evidence="1">The sequence shown here is derived from an EMBL/GenBank/DDBJ whole genome shotgun (WGS) entry which is preliminary data.</text>
</comment>
<dbReference type="InterPro" id="IPR011990">
    <property type="entry name" value="TPR-like_helical_dom_sf"/>
</dbReference>
<dbReference type="AlphaFoldDB" id="A0A9P8PHU0"/>
<keyword evidence="2" id="KW-1185">Reference proteome</keyword>
<evidence type="ECO:0000313" key="2">
    <source>
        <dbReference type="Proteomes" id="UP000769528"/>
    </source>
</evidence>
<dbReference type="GO" id="GO:0006893">
    <property type="term" value="P:Golgi to plasma membrane transport"/>
    <property type="evidence" value="ECO:0007669"/>
    <property type="project" value="TreeGrafter"/>
</dbReference>
<dbReference type="EMBL" id="JAEUBF010001168">
    <property type="protein sequence ID" value="KAH3672266.1"/>
    <property type="molecule type" value="Genomic_DNA"/>
</dbReference>